<keyword evidence="5" id="KW-0732">Signal</keyword>
<evidence type="ECO:0008006" key="20">
    <source>
        <dbReference type="Google" id="ProtNLM"/>
    </source>
</evidence>
<dbReference type="PROSITE" id="PS00109">
    <property type="entry name" value="PROTEIN_KINASE_TYR"/>
    <property type="match status" value="1"/>
</dbReference>
<keyword evidence="11" id="KW-0325">Glycoprotein</keyword>
<evidence type="ECO:0000256" key="8">
    <source>
        <dbReference type="ARBA" id="ARBA00023136"/>
    </source>
</evidence>
<dbReference type="InterPro" id="IPR002909">
    <property type="entry name" value="IPT_dom"/>
</dbReference>
<dbReference type="PANTHER" id="PTHR24416">
    <property type="entry name" value="TYROSINE-PROTEIN KINASE RECEPTOR"/>
    <property type="match status" value="1"/>
</dbReference>
<dbReference type="SUPFAM" id="SSF49899">
    <property type="entry name" value="Concanavalin A-like lectins/glucanases"/>
    <property type="match status" value="1"/>
</dbReference>
<evidence type="ECO:0000313" key="18">
    <source>
        <dbReference type="EMBL" id="KAK7109537.1"/>
    </source>
</evidence>
<dbReference type="SMART" id="SM00180">
    <property type="entry name" value="EGF_Lam"/>
    <property type="match status" value="3"/>
</dbReference>
<dbReference type="Proteomes" id="UP001374579">
    <property type="component" value="Unassembled WGS sequence"/>
</dbReference>
<feature type="transmembrane region" description="Helical" evidence="15">
    <location>
        <begin position="854"/>
        <end position="876"/>
    </location>
</feature>
<organism evidence="18 19">
    <name type="scientific">Littorina saxatilis</name>
    <dbReference type="NCBI Taxonomy" id="31220"/>
    <lineage>
        <taxon>Eukaryota</taxon>
        <taxon>Metazoa</taxon>
        <taxon>Spiralia</taxon>
        <taxon>Lophotrochozoa</taxon>
        <taxon>Mollusca</taxon>
        <taxon>Gastropoda</taxon>
        <taxon>Caenogastropoda</taxon>
        <taxon>Littorinimorpha</taxon>
        <taxon>Littorinoidea</taxon>
        <taxon>Littorinidae</taxon>
        <taxon>Littorina</taxon>
    </lineage>
</organism>
<dbReference type="Gene3D" id="2.170.300.10">
    <property type="entry name" value="Tie2 ligand-binding domain superfamily"/>
    <property type="match status" value="1"/>
</dbReference>
<keyword evidence="3" id="KW-0964">Secreted</keyword>
<feature type="disulfide bond" evidence="13">
    <location>
        <begin position="509"/>
        <end position="518"/>
    </location>
</feature>
<keyword evidence="7 15" id="KW-1133">Transmembrane helix</keyword>
<evidence type="ECO:0000256" key="9">
    <source>
        <dbReference type="ARBA" id="ARBA00023157"/>
    </source>
</evidence>
<dbReference type="GO" id="GO:0007169">
    <property type="term" value="P:cell surface receptor protein tyrosine kinase signaling pathway"/>
    <property type="evidence" value="ECO:0007669"/>
    <property type="project" value="TreeGrafter"/>
</dbReference>
<sequence>MKMFKECSRGADVMGRASVVAMVTVTLVMCTTCRAAFMVASPQLSTNLAQNVTVTCSGASGCASSMDEATCNSSKVCELKCPSTSRTDFPDTQFPLISWTNQMPECSVSTNTPSSPSNPPASANSSNGLLALNGTAAECTVSKTNVATTSGRMALSFWISSACNDNCTLARIGQGSEEIILVFVSNDKLCINTFCDTTTLTDWNHIILQVYESKVDMRVNDEIKQSPIVQSLPASVGITLGAPISLGAGNSYQMYDVRYYNDILTLRETQSIFSNTPVNSTIPLSDCRCPHTHTTLKQDDAYTCTDGNGSETKRLSAEFYTPQTLVDGNTSNFWAGPGNGDFNLTVDLQQEYQLEKVEVMFQSEVPANTRISVGLPNQPYQWTCSSSTKNCSFSKVLPQNLSPETFAEYVVQVFDLTFVQPGSNIVLSSVVVTGRCNCNGNAKTCNTSASRYVCACDIATYTTGDRCESCLSNRYRNTSQFDCQNSCDCDEAGTHAGAVCNKTDGQCTCKSNVTGRTCSECKDGFYKLDKTQSFGCLACQCSPIGSINNTCDKISGQCPCADGLDASQNCTPHVESVSPLIGPVRGGTVVTIKGQLLGNDSQELFVLLDNLTQQILSHDMSTIIFNVSNPSINPEAVPLKISWTQEQSPISAATFTFKPDPVLSTNQLPTVAMYTSGGCGVLFKGRNFGSVAFPKMEVKDRLTGNTTYGKCMHQNQDLRCIGPYLTSMPIPRDNFSFGLHLDGVKYLDLGPVQVTEDPQLNDLGSYDLQYPFEKNVIISGSRLASGGCQQAEISILINGVLNCDIVKLTDSEIECKPPRNLQGTKGSVIQVTIGSSFSREVGKLNYLDFWETSYFIGIMCGIGALILLVIVIIIFCRCRRRRSMNTSTRQSQIGLTEKSPNGSPAPQNQYSELPVAGIAVVNNGFQDTIQAETVIREPKEILPPTAKEFDLMTEFLNRVEPSLWESIKIAVVSANDLTLGRLCTNRGNVARIIDGQFATERAGQKTDKKVTIKTLKDPLPAEGMLPMWTTAALRECLRLHRHSDDNVLSITGLALDKERFHMIYPYMLNRTLKDHIVDANKDFSVRQLVEFGLQVSEGLAYLHSKDLIHKDLAARNCMVDAADVVKISDAAFSWDLYGDEYVYDGARERYMPVRWMAPESLADGYYDKRTDVWSLGVLLWELLTRGCLPFHEVQDTQVKDYIIEGYMLGKPENCSDYLYEVMQGCWGAENEHRPGVSIIVDKLGEELTDDGVQQDDIYVNLGTVEGHYENQDALGKPRRKAPMPPRV</sequence>
<keyword evidence="4 15" id="KW-0812">Transmembrane</keyword>
<keyword evidence="6" id="KW-0677">Repeat</keyword>
<dbReference type="CDD" id="cd00603">
    <property type="entry name" value="IPT_PCSR"/>
    <property type="match status" value="1"/>
</dbReference>
<feature type="region of interest" description="Disordered" evidence="14">
    <location>
        <begin position="105"/>
        <end position="125"/>
    </location>
</feature>
<feature type="compositionally biased region" description="Low complexity" evidence="14">
    <location>
        <begin position="109"/>
        <end position="125"/>
    </location>
</feature>
<keyword evidence="8 15" id="KW-0472">Membrane</keyword>
<evidence type="ECO:0000256" key="14">
    <source>
        <dbReference type="SAM" id="MobiDB-lite"/>
    </source>
</evidence>
<dbReference type="GO" id="GO:0043235">
    <property type="term" value="C:receptor complex"/>
    <property type="evidence" value="ECO:0007669"/>
    <property type="project" value="TreeGrafter"/>
</dbReference>
<dbReference type="GO" id="GO:0004714">
    <property type="term" value="F:transmembrane receptor protein tyrosine kinase activity"/>
    <property type="evidence" value="ECO:0007669"/>
    <property type="project" value="TreeGrafter"/>
</dbReference>
<evidence type="ECO:0000256" key="5">
    <source>
        <dbReference type="ARBA" id="ARBA00022729"/>
    </source>
</evidence>
<evidence type="ECO:0000256" key="10">
    <source>
        <dbReference type="ARBA" id="ARBA00023170"/>
    </source>
</evidence>
<dbReference type="Gene3D" id="2.60.120.260">
    <property type="entry name" value="Galactose-binding domain-like"/>
    <property type="match status" value="1"/>
</dbReference>
<dbReference type="FunFam" id="2.10.25.10:FF:000090">
    <property type="entry name" value="laminin subunit alpha"/>
    <property type="match status" value="1"/>
</dbReference>
<accession>A0AAN9BPV0</accession>
<dbReference type="CDD" id="cd00055">
    <property type="entry name" value="EGF_Lam"/>
    <property type="match status" value="3"/>
</dbReference>
<dbReference type="InterPro" id="IPR011009">
    <property type="entry name" value="Kinase-like_dom_sf"/>
</dbReference>
<name>A0AAN9BPV0_9CAEN</name>
<evidence type="ECO:0000256" key="6">
    <source>
        <dbReference type="ARBA" id="ARBA00022737"/>
    </source>
</evidence>
<evidence type="ECO:0000256" key="15">
    <source>
        <dbReference type="SAM" id="Phobius"/>
    </source>
</evidence>
<evidence type="ECO:0000256" key="4">
    <source>
        <dbReference type="ARBA" id="ARBA00022692"/>
    </source>
</evidence>
<dbReference type="Pfam" id="PF00053">
    <property type="entry name" value="EGF_laminin"/>
    <property type="match status" value="3"/>
</dbReference>
<comment type="caution">
    <text evidence="13">Lacks conserved residue(s) required for the propagation of feature annotation.</text>
</comment>
<dbReference type="PROSITE" id="PS50011">
    <property type="entry name" value="PROTEIN_KINASE_DOM"/>
    <property type="match status" value="1"/>
</dbReference>
<dbReference type="PROSITE" id="PS50027">
    <property type="entry name" value="EGF_LAM_2"/>
    <property type="match status" value="1"/>
</dbReference>
<evidence type="ECO:0000256" key="7">
    <source>
        <dbReference type="ARBA" id="ARBA00022989"/>
    </source>
</evidence>
<evidence type="ECO:0000256" key="11">
    <source>
        <dbReference type="ARBA" id="ARBA00023180"/>
    </source>
</evidence>
<reference evidence="18 19" key="1">
    <citation type="submission" date="2024-02" db="EMBL/GenBank/DDBJ databases">
        <title>Chromosome-scale genome assembly of the rough periwinkle Littorina saxatilis.</title>
        <authorList>
            <person name="De Jode A."/>
            <person name="Faria R."/>
            <person name="Formenti G."/>
            <person name="Sims Y."/>
            <person name="Smith T.P."/>
            <person name="Tracey A."/>
            <person name="Wood J.M.D."/>
            <person name="Zagrodzka Z.B."/>
            <person name="Johannesson K."/>
            <person name="Butlin R.K."/>
            <person name="Leder E.H."/>
        </authorList>
    </citation>
    <scope>NUCLEOTIDE SEQUENCE [LARGE SCALE GENOMIC DNA]</scope>
    <source>
        <strain evidence="18">Snail1</strain>
        <tissue evidence="18">Muscle</tissue>
    </source>
</reference>
<dbReference type="Pfam" id="PF07714">
    <property type="entry name" value="PK_Tyr_Ser-Thr"/>
    <property type="match status" value="1"/>
</dbReference>
<dbReference type="Gene3D" id="2.60.40.10">
    <property type="entry name" value="Immunoglobulins"/>
    <property type="match status" value="1"/>
</dbReference>
<dbReference type="InterPro" id="IPR000719">
    <property type="entry name" value="Prot_kinase_dom"/>
</dbReference>
<evidence type="ECO:0000259" key="17">
    <source>
        <dbReference type="PROSITE" id="PS50027"/>
    </source>
</evidence>
<dbReference type="SUPFAM" id="SSF56112">
    <property type="entry name" value="Protein kinase-like (PK-like)"/>
    <property type="match status" value="1"/>
</dbReference>
<dbReference type="InterPro" id="IPR014756">
    <property type="entry name" value="Ig_E-set"/>
</dbReference>
<dbReference type="SUPFAM" id="SSF49785">
    <property type="entry name" value="Galactose-binding domain-like"/>
    <property type="match status" value="1"/>
</dbReference>
<evidence type="ECO:0000313" key="19">
    <source>
        <dbReference type="Proteomes" id="UP001374579"/>
    </source>
</evidence>
<dbReference type="CDD" id="cd00192">
    <property type="entry name" value="PTKc"/>
    <property type="match status" value="1"/>
</dbReference>
<evidence type="ECO:0000259" key="16">
    <source>
        <dbReference type="PROSITE" id="PS50011"/>
    </source>
</evidence>
<dbReference type="EMBL" id="JBAMIC010000003">
    <property type="protein sequence ID" value="KAK7109537.1"/>
    <property type="molecule type" value="Genomic_DNA"/>
</dbReference>
<dbReference type="InterPro" id="IPR001245">
    <property type="entry name" value="Ser-Thr/Tyr_kinase_cat_dom"/>
</dbReference>
<feature type="domain" description="Laminin EGF-like" evidence="17">
    <location>
        <begin position="487"/>
        <end position="538"/>
    </location>
</feature>
<dbReference type="GO" id="GO:0005524">
    <property type="term" value="F:ATP binding"/>
    <property type="evidence" value="ECO:0007669"/>
    <property type="project" value="InterPro"/>
</dbReference>
<dbReference type="PANTHER" id="PTHR24416:SF617">
    <property type="entry name" value="RET ONCOGENE, ISOFORM A"/>
    <property type="match status" value="1"/>
</dbReference>
<dbReference type="InterPro" id="IPR008266">
    <property type="entry name" value="Tyr_kinase_AS"/>
</dbReference>
<dbReference type="InterPro" id="IPR013783">
    <property type="entry name" value="Ig-like_fold"/>
</dbReference>
<dbReference type="GO" id="GO:0005576">
    <property type="term" value="C:extracellular region"/>
    <property type="evidence" value="ECO:0007669"/>
    <property type="project" value="UniProtKB-SubCell"/>
</dbReference>
<keyword evidence="9 13" id="KW-1015">Disulfide bond</keyword>
<dbReference type="GO" id="GO:0005886">
    <property type="term" value="C:plasma membrane"/>
    <property type="evidence" value="ECO:0007669"/>
    <property type="project" value="TreeGrafter"/>
</dbReference>
<dbReference type="Gene3D" id="1.10.510.10">
    <property type="entry name" value="Transferase(Phosphotransferase) domain 1"/>
    <property type="match status" value="1"/>
</dbReference>
<dbReference type="InterPro" id="IPR050122">
    <property type="entry name" value="RTK"/>
</dbReference>
<dbReference type="Pfam" id="PF01833">
    <property type="entry name" value="TIG"/>
    <property type="match status" value="1"/>
</dbReference>
<keyword evidence="10" id="KW-0675">Receptor</keyword>
<keyword evidence="12 13" id="KW-0424">Laminin EGF-like domain</keyword>
<dbReference type="InterPro" id="IPR013320">
    <property type="entry name" value="ConA-like_dom_sf"/>
</dbReference>
<evidence type="ECO:0000256" key="3">
    <source>
        <dbReference type="ARBA" id="ARBA00022525"/>
    </source>
</evidence>
<comment type="caution">
    <text evidence="18">The sequence shown here is derived from an EMBL/GenBank/DDBJ whole genome shotgun (WGS) entry which is preliminary data.</text>
</comment>
<dbReference type="SUPFAM" id="SSF57196">
    <property type="entry name" value="EGF/Laminin"/>
    <property type="match status" value="1"/>
</dbReference>
<dbReference type="InterPro" id="IPR002049">
    <property type="entry name" value="LE_dom"/>
</dbReference>
<gene>
    <name evidence="18" type="ORF">V1264_013564</name>
</gene>
<feature type="region of interest" description="Disordered" evidence="14">
    <location>
        <begin position="887"/>
        <end position="907"/>
    </location>
</feature>
<evidence type="ECO:0000256" key="2">
    <source>
        <dbReference type="ARBA" id="ARBA00004613"/>
    </source>
</evidence>
<dbReference type="PRINTS" id="PR00109">
    <property type="entry name" value="TYRKINASE"/>
</dbReference>
<evidence type="ECO:0000256" key="1">
    <source>
        <dbReference type="ARBA" id="ARBA00004479"/>
    </source>
</evidence>
<keyword evidence="19" id="KW-1185">Reference proteome</keyword>
<dbReference type="SUPFAM" id="SSF81296">
    <property type="entry name" value="E set domains"/>
    <property type="match status" value="1"/>
</dbReference>
<evidence type="ECO:0000256" key="12">
    <source>
        <dbReference type="ARBA" id="ARBA00023292"/>
    </source>
</evidence>
<evidence type="ECO:0000256" key="13">
    <source>
        <dbReference type="PROSITE-ProRule" id="PRU00460"/>
    </source>
</evidence>
<dbReference type="InterPro" id="IPR008979">
    <property type="entry name" value="Galactose-bd-like_sf"/>
</dbReference>
<feature type="domain" description="Protein kinase" evidence="16">
    <location>
        <begin position="986"/>
        <end position="1248"/>
    </location>
</feature>
<protein>
    <recommendedName>
        <fullName evidence="20">Receptor protein-tyrosine kinase</fullName>
    </recommendedName>
</protein>
<dbReference type="PROSITE" id="PS01248">
    <property type="entry name" value="EGF_LAM_1"/>
    <property type="match status" value="1"/>
</dbReference>
<proteinExistence type="predicted"/>
<comment type="subcellular location">
    <subcellularLocation>
        <location evidence="1">Membrane</location>
        <topology evidence="1">Single-pass type I membrane protein</topology>
    </subcellularLocation>
    <subcellularLocation>
        <location evidence="2">Secreted</location>
    </subcellularLocation>
</comment>